<dbReference type="AlphaFoldDB" id="A0A8J4DQK6"/>
<keyword evidence="1" id="KW-0812">Transmembrane</keyword>
<keyword evidence="3" id="KW-1185">Reference proteome</keyword>
<gene>
    <name evidence="2" type="ORF">Val02_23480</name>
</gene>
<evidence type="ECO:0000313" key="2">
    <source>
        <dbReference type="EMBL" id="GIJ45462.1"/>
    </source>
</evidence>
<organism evidence="2 3">
    <name type="scientific">Virgisporangium aliadipatigenens</name>
    <dbReference type="NCBI Taxonomy" id="741659"/>
    <lineage>
        <taxon>Bacteria</taxon>
        <taxon>Bacillati</taxon>
        <taxon>Actinomycetota</taxon>
        <taxon>Actinomycetes</taxon>
        <taxon>Micromonosporales</taxon>
        <taxon>Micromonosporaceae</taxon>
        <taxon>Virgisporangium</taxon>
    </lineage>
</organism>
<comment type="caution">
    <text evidence="2">The sequence shown here is derived from an EMBL/GenBank/DDBJ whole genome shotgun (WGS) entry which is preliminary data.</text>
</comment>
<keyword evidence="1" id="KW-1133">Transmembrane helix</keyword>
<accession>A0A8J4DQK6</accession>
<evidence type="ECO:0000313" key="3">
    <source>
        <dbReference type="Proteomes" id="UP000619260"/>
    </source>
</evidence>
<proteinExistence type="predicted"/>
<dbReference type="RefSeq" id="WP_203899005.1">
    <property type="nucleotide sequence ID" value="NZ_BOPF01000007.1"/>
</dbReference>
<keyword evidence="1" id="KW-0472">Membrane</keyword>
<dbReference type="Proteomes" id="UP000619260">
    <property type="component" value="Unassembled WGS sequence"/>
</dbReference>
<evidence type="ECO:0000256" key="1">
    <source>
        <dbReference type="SAM" id="Phobius"/>
    </source>
</evidence>
<dbReference type="EMBL" id="BOPF01000007">
    <property type="protein sequence ID" value="GIJ45462.1"/>
    <property type="molecule type" value="Genomic_DNA"/>
</dbReference>
<protein>
    <submittedName>
        <fullName evidence="2">Uncharacterized protein</fullName>
    </submittedName>
</protein>
<name>A0A8J4DQK6_9ACTN</name>
<reference evidence="2" key="1">
    <citation type="submission" date="2021-01" db="EMBL/GenBank/DDBJ databases">
        <title>Whole genome shotgun sequence of Virgisporangium aliadipatigenens NBRC 105644.</title>
        <authorList>
            <person name="Komaki H."/>
            <person name="Tamura T."/>
        </authorList>
    </citation>
    <scope>NUCLEOTIDE SEQUENCE</scope>
    <source>
        <strain evidence="2">NBRC 105644</strain>
    </source>
</reference>
<feature type="transmembrane region" description="Helical" evidence="1">
    <location>
        <begin position="12"/>
        <end position="31"/>
    </location>
</feature>
<sequence length="124" mass="13449">MAYLELRRAAPANFIVVGVCAVAIVVALLAWPRASVVEVYPQPSTVVYDGATHYAAHVRMHAFVGVDRHEVVLGSDPTGADGHRVRLDAPGLDRSRLAVEWTAEGVWVAFGSGHRVFVPARFFV</sequence>